<name>A0ABV8PXU0_9BACT</name>
<feature type="transmembrane region" description="Helical" evidence="5">
    <location>
        <begin position="224"/>
        <end position="240"/>
    </location>
</feature>
<dbReference type="Proteomes" id="UP001595906">
    <property type="component" value="Unassembled WGS sequence"/>
</dbReference>
<feature type="transmembrane region" description="Helical" evidence="5">
    <location>
        <begin position="246"/>
        <end position="266"/>
    </location>
</feature>
<evidence type="ECO:0000256" key="1">
    <source>
        <dbReference type="ARBA" id="ARBA00004141"/>
    </source>
</evidence>
<dbReference type="Pfam" id="PF00902">
    <property type="entry name" value="TatC"/>
    <property type="match status" value="1"/>
</dbReference>
<evidence type="ECO:0000256" key="2">
    <source>
        <dbReference type="ARBA" id="ARBA00022692"/>
    </source>
</evidence>
<dbReference type="EMBL" id="JBHSDC010000022">
    <property type="protein sequence ID" value="MFC4232369.1"/>
    <property type="molecule type" value="Genomic_DNA"/>
</dbReference>
<dbReference type="PANTHER" id="PTHR30371">
    <property type="entry name" value="SEC-INDEPENDENT PROTEIN TRANSLOCASE PROTEIN TATC"/>
    <property type="match status" value="1"/>
</dbReference>
<proteinExistence type="inferred from homology"/>
<comment type="function">
    <text evidence="5">Part of the twin-arginine translocation (Tat) system that transports large folded proteins containing a characteristic twin-arginine motif in their signal peptide across membranes.</text>
</comment>
<protein>
    <recommendedName>
        <fullName evidence="5">Sec-independent protein translocase protein TatC</fullName>
    </recommendedName>
</protein>
<comment type="subcellular location">
    <subcellularLocation>
        <location evidence="5">Cell membrane</location>
        <topology evidence="5">Multi-pass membrane protein</topology>
    </subcellularLocation>
    <subcellularLocation>
        <location evidence="1">Membrane</location>
        <topology evidence="1">Multi-pass membrane protein</topology>
    </subcellularLocation>
</comment>
<dbReference type="NCBIfam" id="TIGR00945">
    <property type="entry name" value="tatC"/>
    <property type="match status" value="1"/>
</dbReference>
<sequence length="282" mass="32113">MSIFKKRTHSDATAEMSFIEHIDVLRKHLLRSVIAIIGGAIVMAVYNSFIVKKVLMGPTHPDFLTYVYLCKLGHRLGLGNQLCLTQINVKMQSNAVAGQFNVYLNIILIGGFIIAFPYIFWQFWRFVKPALKKNELSNTRGVIFWVSTLFFTGVLFGYFFIAPYTINFFSNFSLDDNIQNFWTIGSYFNTIVPLILGSGLAFQLPLVLYFLAKIDVVSASFLRKYRKHAIVVIVIAVSIITPPDMLSTIICSIPLVMLYEISILLCKNVEKKRAKDAIKEWE</sequence>
<keyword evidence="7" id="KW-1185">Reference proteome</keyword>
<keyword evidence="5" id="KW-0813">Transport</keyword>
<keyword evidence="4 5" id="KW-0472">Membrane</keyword>
<organism evidence="6 7">
    <name type="scientific">Parasediminibacterium paludis</name>
    <dbReference type="NCBI Taxonomy" id="908966"/>
    <lineage>
        <taxon>Bacteria</taxon>
        <taxon>Pseudomonadati</taxon>
        <taxon>Bacteroidota</taxon>
        <taxon>Chitinophagia</taxon>
        <taxon>Chitinophagales</taxon>
        <taxon>Chitinophagaceae</taxon>
        <taxon>Parasediminibacterium</taxon>
    </lineage>
</organism>
<reference evidence="7" key="1">
    <citation type="journal article" date="2019" name="Int. J. Syst. Evol. Microbiol.">
        <title>The Global Catalogue of Microorganisms (GCM) 10K type strain sequencing project: providing services to taxonomists for standard genome sequencing and annotation.</title>
        <authorList>
            <consortium name="The Broad Institute Genomics Platform"/>
            <consortium name="The Broad Institute Genome Sequencing Center for Infectious Disease"/>
            <person name="Wu L."/>
            <person name="Ma J."/>
        </authorList>
    </citation>
    <scope>NUCLEOTIDE SEQUENCE [LARGE SCALE GENOMIC DNA]</scope>
    <source>
        <strain evidence="7">CECT 8010</strain>
    </source>
</reference>
<keyword evidence="3 5" id="KW-1133">Transmembrane helix</keyword>
<dbReference type="RefSeq" id="WP_379014194.1">
    <property type="nucleotide sequence ID" value="NZ_JBHSDC010000022.1"/>
</dbReference>
<evidence type="ECO:0000256" key="5">
    <source>
        <dbReference type="HAMAP-Rule" id="MF_00902"/>
    </source>
</evidence>
<evidence type="ECO:0000313" key="6">
    <source>
        <dbReference type="EMBL" id="MFC4232369.1"/>
    </source>
</evidence>
<dbReference type="InterPro" id="IPR002033">
    <property type="entry name" value="TatC"/>
</dbReference>
<keyword evidence="2 5" id="KW-0812">Transmembrane</keyword>
<comment type="caution">
    <text evidence="6">The sequence shown here is derived from an EMBL/GenBank/DDBJ whole genome shotgun (WGS) entry which is preliminary data.</text>
</comment>
<evidence type="ECO:0000313" key="7">
    <source>
        <dbReference type="Proteomes" id="UP001595906"/>
    </source>
</evidence>
<dbReference type="HAMAP" id="MF_00902">
    <property type="entry name" value="TatC"/>
    <property type="match status" value="1"/>
</dbReference>
<evidence type="ECO:0000256" key="3">
    <source>
        <dbReference type="ARBA" id="ARBA00022989"/>
    </source>
</evidence>
<dbReference type="PRINTS" id="PR01840">
    <property type="entry name" value="TATCFAMILY"/>
</dbReference>
<feature type="transmembrane region" description="Helical" evidence="5">
    <location>
        <begin position="102"/>
        <end position="121"/>
    </location>
</feature>
<feature type="transmembrane region" description="Helical" evidence="5">
    <location>
        <begin position="29"/>
        <end position="49"/>
    </location>
</feature>
<dbReference type="PANTHER" id="PTHR30371:SF0">
    <property type="entry name" value="SEC-INDEPENDENT PROTEIN TRANSLOCASE PROTEIN TATC, CHLOROPLASTIC-RELATED"/>
    <property type="match status" value="1"/>
</dbReference>
<comment type="similarity">
    <text evidence="5">Belongs to the TatC family.</text>
</comment>
<keyword evidence="5" id="KW-1003">Cell membrane</keyword>
<feature type="transmembrane region" description="Helical" evidence="5">
    <location>
        <begin position="186"/>
        <end position="212"/>
    </location>
</feature>
<keyword evidence="5" id="KW-0653">Protein transport</keyword>
<evidence type="ECO:0000256" key="4">
    <source>
        <dbReference type="ARBA" id="ARBA00023136"/>
    </source>
</evidence>
<accession>A0ABV8PXU0</accession>
<comment type="subunit">
    <text evidence="5">Forms a complex with TatA.</text>
</comment>
<keyword evidence="5" id="KW-0811">Translocation</keyword>
<gene>
    <name evidence="5 6" type="primary">tatC</name>
    <name evidence="6" type="ORF">ACFOW1_10735</name>
</gene>
<feature type="transmembrane region" description="Helical" evidence="5">
    <location>
        <begin position="142"/>
        <end position="166"/>
    </location>
</feature>